<comment type="caution">
    <text evidence="2">The sequence shown here is derived from an EMBL/GenBank/DDBJ whole genome shotgun (WGS) entry which is preliminary data.</text>
</comment>
<dbReference type="Proteomes" id="UP001385951">
    <property type="component" value="Unassembled WGS sequence"/>
</dbReference>
<evidence type="ECO:0000313" key="3">
    <source>
        <dbReference type="Proteomes" id="UP001385951"/>
    </source>
</evidence>
<reference evidence="2 3" key="1">
    <citation type="submission" date="2022-09" db="EMBL/GenBank/DDBJ databases">
        <authorList>
            <person name="Palmer J.M."/>
        </authorList>
    </citation>
    <scope>NUCLEOTIDE SEQUENCE [LARGE SCALE GENOMIC DNA]</scope>
    <source>
        <strain evidence="2 3">DSM 7382</strain>
    </source>
</reference>
<feature type="compositionally biased region" description="Acidic residues" evidence="1">
    <location>
        <begin position="364"/>
        <end position="396"/>
    </location>
</feature>
<evidence type="ECO:0008006" key="4">
    <source>
        <dbReference type="Google" id="ProtNLM"/>
    </source>
</evidence>
<protein>
    <recommendedName>
        <fullName evidence="4">Protein kinase domain-containing protein</fullName>
    </recommendedName>
</protein>
<name>A0AAW0G8M1_9APHY</name>
<organism evidence="2 3">
    <name type="scientific">Cerrena zonata</name>
    <dbReference type="NCBI Taxonomy" id="2478898"/>
    <lineage>
        <taxon>Eukaryota</taxon>
        <taxon>Fungi</taxon>
        <taxon>Dikarya</taxon>
        <taxon>Basidiomycota</taxon>
        <taxon>Agaricomycotina</taxon>
        <taxon>Agaricomycetes</taxon>
        <taxon>Polyporales</taxon>
        <taxon>Cerrenaceae</taxon>
        <taxon>Cerrena</taxon>
    </lineage>
</organism>
<proteinExistence type="predicted"/>
<keyword evidence="3" id="KW-1185">Reference proteome</keyword>
<gene>
    <name evidence="2" type="ORF">QCA50_009106</name>
</gene>
<accession>A0AAW0G8M1</accession>
<sequence length="396" mass="45405">MYSAITISDFHSLPPHPGTGKRCYDVPDPELKINLPITIKPSQANLPKPFSSCASGEEPNNVATVKFICVAEVEEQQIRRTQTWHIRENDLHLYRGHLSWANDDTENVAVICKMAYEFNAIACLKNEAHIYTNELNHLQGKCIPYFYGMFANKEGTLACTILQNGGDAIEWFKIEDPSLDFKKLVLKAVLSIHAAGVYHSGLIPPSERHVLLSQSPDSPNTPQPMIVDFKYARSGHKCLDIKREWDEFRIGDWAPSESDIYCHELCYFLKSLSAWIPHYTTFHGARVRALFYQSEEILLEYLRRTDNIHLSSAQEEVAETKRALEEFNKRYGHWLENHQRWPENTYESGIYAPKPREGHSAQNSDDDDNDDEEGEGEEEEEEEKGEEKGEEDVTQI</sequence>
<evidence type="ECO:0000256" key="1">
    <source>
        <dbReference type="SAM" id="MobiDB-lite"/>
    </source>
</evidence>
<dbReference type="AlphaFoldDB" id="A0AAW0G8M1"/>
<evidence type="ECO:0000313" key="2">
    <source>
        <dbReference type="EMBL" id="KAK7687887.1"/>
    </source>
</evidence>
<dbReference type="EMBL" id="JASBNA010000012">
    <property type="protein sequence ID" value="KAK7687887.1"/>
    <property type="molecule type" value="Genomic_DNA"/>
</dbReference>
<feature type="region of interest" description="Disordered" evidence="1">
    <location>
        <begin position="346"/>
        <end position="396"/>
    </location>
</feature>